<dbReference type="GO" id="GO:0015341">
    <property type="term" value="F:zinc efflux antiporter activity"/>
    <property type="evidence" value="ECO:0007669"/>
    <property type="project" value="TreeGrafter"/>
</dbReference>
<dbReference type="PANTHER" id="PTHR43840:SF15">
    <property type="entry name" value="MITOCHONDRIAL METAL TRANSPORTER 1-RELATED"/>
    <property type="match status" value="1"/>
</dbReference>
<evidence type="ECO:0000256" key="3">
    <source>
        <dbReference type="ARBA" id="ARBA00022448"/>
    </source>
</evidence>
<dbReference type="GO" id="GO:0006882">
    <property type="term" value="P:intracellular zinc ion homeostasis"/>
    <property type="evidence" value="ECO:0007669"/>
    <property type="project" value="TreeGrafter"/>
</dbReference>
<evidence type="ECO:0000259" key="10">
    <source>
        <dbReference type="Pfam" id="PF01545"/>
    </source>
</evidence>
<dbReference type="EMBL" id="LVYV01000001">
    <property type="protein sequence ID" value="KZD25204.1"/>
    <property type="molecule type" value="Genomic_DNA"/>
</dbReference>
<evidence type="ECO:0000313" key="12">
    <source>
        <dbReference type="EMBL" id="KZD25204.1"/>
    </source>
</evidence>
<feature type="domain" description="Cation efflux protein cytoplasmic" evidence="11">
    <location>
        <begin position="210"/>
        <end position="283"/>
    </location>
</feature>
<dbReference type="STRING" id="943830.A4A58_01740"/>
<organism evidence="12 13">
    <name type="scientific">Tardiphaga robiniae</name>
    <dbReference type="NCBI Taxonomy" id="943830"/>
    <lineage>
        <taxon>Bacteria</taxon>
        <taxon>Pseudomonadati</taxon>
        <taxon>Pseudomonadota</taxon>
        <taxon>Alphaproteobacteria</taxon>
        <taxon>Hyphomicrobiales</taxon>
        <taxon>Nitrobacteraceae</taxon>
        <taxon>Tardiphaga</taxon>
    </lineage>
</organism>
<name>A0A161QUH9_9BRAD</name>
<evidence type="ECO:0000256" key="9">
    <source>
        <dbReference type="SAM" id="Phobius"/>
    </source>
</evidence>
<feature type="transmembrane region" description="Helical" evidence="9">
    <location>
        <begin position="7"/>
        <end position="26"/>
    </location>
</feature>
<reference evidence="12 13" key="1">
    <citation type="submission" date="2016-03" db="EMBL/GenBank/DDBJ databases">
        <title>Microsymbionts genomes from the relict species Vavilovia formosa (Stev.) Fed.</title>
        <authorList>
            <person name="Kopat V."/>
            <person name="Chirak E."/>
            <person name="Kimeklis A."/>
            <person name="Andronov E."/>
        </authorList>
    </citation>
    <scope>NUCLEOTIDE SEQUENCE [LARGE SCALE GENOMIC DNA]</scope>
    <source>
        <strain evidence="12 13">Vaf07</strain>
    </source>
</reference>
<gene>
    <name evidence="12" type="ORF">A4A58_01740</name>
</gene>
<feature type="transmembrane region" description="Helical" evidence="9">
    <location>
        <begin position="78"/>
        <end position="97"/>
    </location>
</feature>
<dbReference type="InterPro" id="IPR050291">
    <property type="entry name" value="CDF_Transporter"/>
</dbReference>
<evidence type="ECO:0000256" key="1">
    <source>
        <dbReference type="ARBA" id="ARBA00004651"/>
    </source>
</evidence>
<keyword evidence="3" id="KW-0813">Transport</keyword>
<keyword evidence="7 9" id="KW-0472">Membrane</keyword>
<dbReference type="InterPro" id="IPR002524">
    <property type="entry name" value="Cation_efflux"/>
</dbReference>
<dbReference type="SUPFAM" id="SSF160240">
    <property type="entry name" value="Cation efflux protein cytoplasmic domain-like"/>
    <property type="match status" value="1"/>
</dbReference>
<dbReference type="InterPro" id="IPR027469">
    <property type="entry name" value="Cation_efflux_TMD_sf"/>
</dbReference>
<dbReference type="PANTHER" id="PTHR43840">
    <property type="entry name" value="MITOCHONDRIAL METAL TRANSPORTER 1-RELATED"/>
    <property type="match status" value="1"/>
</dbReference>
<dbReference type="GO" id="GO:0005886">
    <property type="term" value="C:plasma membrane"/>
    <property type="evidence" value="ECO:0007669"/>
    <property type="project" value="UniProtKB-SubCell"/>
</dbReference>
<keyword evidence="6 9" id="KW-1133">Transmembrane helix</keyword>
<keyword evidence="13" id="KW-1185">Reference proteome</keyword>
<proteinExistence type="inferred from homology"/>
<keyword evidence="4" id="KW-1003">Cell membrane</keyword>
<comment type="subcellular location">
    <subcellularLocation>
        <location evidence="1">Cell membrane</location>
        <topology evidence="1">Multi-pass membrane protein</topology>
    </subcellularLocation>
</comment>
<dbReference type="AlphaFoldDB" id="A0A161QUH9"/>
<evidence type="ECO:0000259" key="11">
    <source>
        <dbReference type="Pfam" id="PF16916"/>
    </source>
</evidence>
<feature type="domain" description="Cation efflux protein transmembrane" evidence="10">
    <location>
        <begin position="11"/>
        <end position="202"/>
    </location>
</feature>
<dbReference type="InterPro" id="IPR058533">
    <property type="entry name" value="Cation_efflux_TM"/>
</dbReference>
<dbReference type="GO" id="GO:0015086">
    <property type="term" value="F:cadmium ion transmembrane transporter activity"/>
    <property type="evidence" value="ECO:0007669"/>
    <property type="project" value="TreeGrafter"/>
</dbReference>
<dbReference type="InterPro" id="IPR036837">
    <property type="entry name" value="Cation_efflux_CTD_sf"/>
</dbReference>
<keyword evidence="5 9" id="KW-0812">Transmembrane</keyword>
<evidence type="ECO:0000256" key="8">
    <source>
        <dbReference type="ARBA" id="ARBA00068882"/>
    </source>
</evidence>
<feature type="transmembrane region" description="Helical" evidence="9">
    <location>
        <begin position="177"/>
        <end position="194"/>
    </location>
</feature>
<feature type="transmembrane region" description="Helical" evidence="9">
    <location>
        <begin position="109"/>
        <end position="129"/>
    </location>
</feature>
<dbReference type="InterPro" id="IPR027470">
    <property type="entry name" value="Cation_efflux_CTD"/>
</dbReference>
<evidence type="ECO:0000256" key="5">
    <source>
        <dbReference type="ARBA" id="ARBA00022692"/>
    </source>
</evidence>
<feature type="transmembrane region" description="Helical" evidence="9">
    <location>
        <begin position="38"/>
        <end position="57"/>
    </location>
</feature>
<evidence type="ECO:0000256" key="4">
    <source>
        <dbReference type="ARBA" id="ARBA00022475"/>
    </source>
</evidence>
<evidence type="ECO:0000256" key="2">
    <source>
        <dbReference type="ARBA" id="ARBA00008114"/>
    </source>
</evidence>
<dbReference type="Gene3D" id="1.20.1510.10">
    <property type="entry name" value="Cation efflux protein transmembrane domain"/>
    <property type="match status" value="1"/>
</dbReference>
<dbReference type="NCBIfam" id="TIGR01297">
    <property type="entry name" value="CDF"/>
    <property type="match status" value="1"/>
</dbReference>
<dbReference type="FunFam" id="3.30.70.1350:FF:000002">
    <property type="entry name" value="Ferrous-iron efflux pump FieF"/>
    <property type="match status" value="1"/>
</dbReference>
<evidence type="ECO:0000256" key="7">
    <source>
        <dbReference type="ARBA" id="ARBA00023136"/>
    </source>
</evidence>
<dbReference type="Pfam" id="PF16916">
    <property type="entry name" value="ZT_dimer"/>
    <property type="match status" value="1"/>
</dbReference>
<dbReference type="Gene3D" id="3.30.70.1350">
    <property type="entry name" value="Cation efflux protein, cytoplasmic domain"/>
    <property type="match status" value="1"/>
</dbReference>
<protein>
    <recommendedName>
        <fullName evidence="8">Protein p34</fullName>
    </recommendedName>
</protein>
<feature type="transmembrane region" description="Helical" evidence="9">
    <location>
        <begin position="149"/>
        <end position="171"/>
    </location>
</feature>
<accession>A0A161QUH9</accession>
<dbReference type="OrthoDB" id="9806522at2"/>
<comment type="similarity">
    <text evidence="2">Belongs to the cation diffusion facilitator (CDF) transporter (TC 2.A.4) family.</text>
</comment>
<dbReference type="Pfam" id="PF01545">
    <property type="entry name" value="Cation_efflux"/>
    <property type="match status" value="1"/>
</dbReference>
<evidence type="ECO:0000313" key="13">
    <source>
        <dbReference type="Proteomes" id="UP000076574"/>
    </source>
</evidence>
<sequence length="295" mass="31001">MTSVRSLAQGSIAVGLVVLGLKYAAYHLTGSVALLSDAIESIVNVVTAIVALLAITLSAKPADDEHPYGHHKAEYFSAVLEGVLIVLAAILILREAYAGYLEPRKLDAPWLGLAMNGAATLINAGWAWLLIRQGRERRSPALTADGRHLLTDVISSIGVLGGVGVAALSGIAILDPILAALVALNILWAGWGLMKESLSGLMDEAIAPATLVSIKQIISSHADGAIEAHDLRTRRAGSMTFIDFHLVVAGSTTVSAAHDICDKLETAIRQEIGEALITIHVEPDDKAKHSGIVVL</sequence>
<dbReference type="GO" id="GO:0015093">
    <property type="term" value="F:ferrous iron transmembrane transporter activity"/>
    <property type="evidence" value="ECO:0007669"/>
    <property type="project" value="TreeGrafter"/>
</dbReference>
<dbReference type="SUPFAM" id="SSF161111">
    <property type="entry name" value="Cation efflux protein transmembrane domain-like"/>
    <property type="match status" value="1"/>
</dbReference>
<evidence type="ECO:0000256" key="6">
    <source>
        <dbReference type="ARBA" id="ARBA00022989"/>
    </source>
</evidence>
<dbReference type="RefSeq" id="WP_068729224.1">
    <property type="nucleotide sequence ID" value="NZ_LVYV01000001.1"/>
</dbReference>
<dbReference type="Proteomes" id="UP000076574">
    <property type="component" value="Unassembled WGS sequence"/>
</dbReference>
<comment type="caution">
    <text evidence="12">The sequence shown here is derived from an EMBL/GenBank/DDBJ whole genome shotgun (WGS) entry which is preliminary data.</text>
</comment>